<gene>
    <name evidence="5" type="ORF">C5167_020003</name>
</gene>
<dbReference type="SUPFAM" id="SSF55920">
    <property type="entry name" value="Creatinase/aminopeptidase"/>
    <property type="match status" value="1"/>
</dbReference>
<dbReference type="GO" id="GO:0008237">
    <property type="term" value="F:metallopeptidase activity"/>
    <property type="evidence" value="ECO:0007669"/>
    <property type="project" value="UniProtKB-KW"/>
</dbReference>
<evidence type="ECO:0000313" key="5">
    <source>
        <dbReference type="EMBL" id="RZC51575.1"/>
    </source>
</evidence>
<evidence type="ECO:0000256" key="1">
    <source>
        <dbReference type="ARBA" id="ARBA00022670"/>
    </source>
</evidence>
<name>A0A4Y7IVY9_PAPSO</name>
<evidence type="ECO:0000256" key="4">
    <source>
        <dbReference type="ARBA" id="ARBA00023049"/>
    </source>
</evidence>
<dbReference type="GO" id="GO:0046872">
    <property type="term" value="F:metal ion binding"/>
    <property type="evidence" value="ECO:0007669"/>
    <property type="project" value="UniProtKB-KW"/>
</dbReference>
<organism evidence="5 6">
    <name type="scientific">Papaver somniferum</name>
    <name type="common">Opium poppy</name>
    <dbReference type="NCBI Taxonomy" id="3469"/>
    <lineage>
        <taxon>Eukaryota</taxon>
        <taxon>Viridiplantae</taxon>
        <taxon>Streptophyta</taxon>
        <taxon>Embryophyta</taxon>
        <taxon>Tracheophyta</taxon>
        <taxon>Spermatophyta</taxon>
        <taxon>Magnoliopsida</taxon>
        <taxon>Ranunculales</taxon>
        <taxon>Papaveraceae</taxon>
        <taxon>Papaveroideae</taxon>
        <taxon>Papaver</taxon>
    </lineage>
</organism>
<keyword evidence="1" id="KW-0645">Protease</keyword>
<evidence type="ECO:0008006" key="7">
    <source>
        <dbReference type="Google" id="ProtNLM"/>
    </source>
</evidence>
<dbReference type="EMBL" id="CM010716">
    <property type="protein sequence ID" value="RZC51575.1"/>
    <property type="molecule type" value="Genomic_DNA"/>
</dbReference>
<keyword evidence="6" id="KW-1185">Reference proteome</keyword>
<keyword evidence="3" id="KW-0378">Hydrolase</keyword>
<dbReference type="Gramene" id="RZC51575">
    <property type="protein sequence ID" value="RZC51575"/>
    <property type="gene ID" value="C5167_020003"/>
</dbReference>
<dbReference type="Gene3D" id="3.90.230.10">
    <property type="entry name" value="Creatinase/methionine aminopeptidase superfamily"/>
    <property type="match status" value="1"/>
</dbReference>
<dbReference type="PANTHER" id="PTHR48480">
    <property type="match status" value="1"/>
</dbReference>
<dbReference type="InterPro" id="IPR052433">
    <property type="entry name" value="X-Pro_dipept-like"/>
</dbReference>
<keyword evidence="2" id="KW-0479">Metal-binding</keyword>
<reference evidence="5 6" key="1">
    <citation type="journal article" date="2018" name="Science">
        <title>The opium poppy genome and morphinan production.</title>
        <authorList>
            <person name="Guo L."/>
            <person name="Winzer T."/>
            <person name="Yang X."/>
            <person name="Li Y."/>
            <person name="Ning Z."/>
            <person name="He Z."/>
            <person name="Teodor R."/>
            <person name="Lu Y."/>
            <person name="Bowser T.A."/>
            <person name="Graham I.A."/>
            <person name="Ye K."/>
        </authorList>
    </citation>
    <scope>NUCLEOTIDE SEQUENCE [LARGE SCALE GENOMIC DNA]</scope>
    <source>
        <strain evidence="6">cv. HN1</strain>
        <tissue evidence="5">Leaves</tissue>
    </source>
</reference>
<evidence type="ECO:0000256" key="2">
    <source>
        <dbReference type="ARBA" id="ARBA00022723"/>
    </source>
</evidence>
<evidence type="ECO:0000313" key="6">
    <source>
        <dbReference type="Proteomes" id="UP000316621"/>
    </source>
</evidence>
<evidence type="ECO:0000256" key="3">
    <source>
        <dbReference type="ARBA" id="ARBA00022801"/>
    </source>
</evidence>
<accession>A0A4Y7IVY9</accession>
<sequence length="125" mass="13773">MALKSKLTAFLTWPGFPYCLIVNGKDRVAIIQPALTRVRTLALVNVLFSIMGMQLLQMTGLTEKTIVVSLKDGGILIGDVNEMMTERIGVVFMPHGLGHLLGIDTHDPGFLVATLRKQRGQRNKD</sequence>
<dbReference type="STRING" id="3469.A0A4Y7IVY9"/>
<dbReference type="PANTHER" id="PTHR48480:SF2">
    <property type="entry name" value="PEPTIDASE D"/>
    <property type="match status" value="1"/>
</dbReference>
<dbReference type="AlphaFoldDB" id="A0A4Y7IVY9"/>
<dbReference type="InterPro" id="IPR036005">
    <property type="entry name" value="Creatinase/aminopeptidase-like"/>
</dbReference>
<dbReference type="GO" id="GO:0006508">
    <property type="term" value="P:proteolysis"/>
    <property type="evidence" value="ECO:0007669"/>
    <property type="project" value="UniProtKB-KW"/>
</dbReference>
<keyword evidence="4" id="KW-0482">Metalloprotease</keyword>
<dbReference type="Proteomes" id="UP000316621">
    <property type="component" value="Chromosome 2"/>
</dbReference>
<proteinExistence type="predicted"/>
<protein>
    <recommendedName>
        <fullName evidence="7">Peptidase M24 domain-containing protein</fullName>
    </recommendedName>
</protein>